<name>I1XFQ2_METNJ</name>
<proteinExistence type="predicted"/>
<keyword evidence="2" id="KW-1185">Reference proteome</keyword>
<dbReference type="EMBL" id="CP003390">
    <property type="protein sequence ID" value="AFI83221.1"/>
    <property type="molecule type" value="Genomic_DNA"/>
</dbReference>
<dbReference type="HOGENOM" id="CLU_3119670_0_0_6"/>
<reference evidence="1 2" key="2">
    <citation type="journal article" date="2013" name="Int. J. Syst. Evol. Microbiol.">
        <title>Methylophaga nitratireducenticrescens sp. nov. and Methylophaga frappieri sp. nov., isolated from the biofilm of the methanol-fed denitrification system treating the seawater at the Montreal Biodome.</title>
        <authorList>
            <person name="Villeneuve C."/>
            <person name="Martineau C."/>
            <person name="Mauffrey F."/>
            <person name="Villemur R."/>
        </authorList>
    </citation>
    <scope>NUCLEOTIDE SEQUENCE [LARGE SCALE GENOMIC DNA]</scope>
    <source>
        <strain evidence="1 2">JAM1</strain>
    </source>
</reference>
<evidence type="ECO:0000313" key="2">
    <source>
        <dbReference type="Proteomes" id="UP000009144"/>
    </source>
</evidence>
<protein>
    <submittedName>
        <fullName evidence="1">Uncharacterized protein</fullName>
    </submittedName>
</protein>
<organism evidence="1 2">
    <name type="scientific">Methylophaga nitratireducenticrescens</name>
    <dbReference type="NCBI Taxonomy" id="754476"/>
    <lineage>
        <taxon>Bacteria</taxon>
        <taxon>Pseudomonadati</taxon>
        <taxon>Pseudomonadota</taxon>
        <taxon>Gammaproteobacteria</taxon>
        <taxon>Thiotrichales</taxon>
        <taxon>Piscirickettsiaceae</taxon>
        <taxon>Methylophaga</taxon>
    </lineage>
</organism>
<evidence type="ECO:0000313" key="1">
    <source>
        <dbReference type="EMBL" id="AFI83221.1"/>
    </source>
</evidence>
<sequence>MHVISTAFTTFLYKLSTILVKLKGKDATSLPHALTDKFKEISVDLKKSLT</sequence>
<reference evidence="1 2" key="1">
    <citation type="journal article" date="2012" name="J. Bacteriol.">
        <title>Complete genome sequences of Methylophaga sp. strain JAM1 and Methylophaga sp. strain JAM7.</title>
        <authorList>
            <person name="Villeneuve C."/>
            <person name="Martineau C."/>
            <person name="Mauffrey F."/>
            <person name="Villemur R."/>
        </authorList>
    </citation>
    <scope>NUCLEOTIDE SEQUENCE [LARGE SCALE GENOMIC DNA]</scope>
    <source>
        <strain evidence="1 2">JAM1</strain>
    </source>
</reference>
<gene>
    <name evidence="1" type="ordered locus">Q7A_364</name>
</gene>
<dbReference type="AlphaFoldDB" id="I1XFQ2"/>
<dbReference type="PATRIC" id="fig|754476.3.peg.360"/>
<dbReference type="Proteomes" id="UP000009144">
    <property type="component" value="Chromosome"/>
</dbReference>
<accession>I1XFQ2</accession>